<name>A0A239ICG0_9ACTN</name>
<comment type="similarity">
    <text evidence="1">Belongs to the NAD(P)-dependent epimerase/dehydratase family.</text>
</comment>
<dbReference type="SUPFAM" id="SSF51735">
    <property type="entry name" value="NAD(P)-binding Rossmann-fold domains"/>
    <property type="match status" value="1"/>
</dbReference>
<dbReference type="EMBL" id="FZOH01000010">
    <property type="protein sequence ID" value="SNS91199.1"/>
    <property type="molecule type" value="Genomic_DNA"/>
</dbReference>
<dbReference type="PANTHER" id="PTHR43000">
    <property type="entry name" value="DTDP-D-GLUCOSE 4,6-DEHYDRATASE-RELATED"/>
    <property type="match status" value="1"/>
</dbReference>
<proteinExistence type="inferred from homology"/>
<dbReference type="Pfam" id="PF01370">
    <property type="entry name" value="Epimerase"/>
    <property type="match status" value="1"/>
</dbReference>
<dbReference type="AlphaFoldDB" id="A0A239ICG0"/>
<evidence type="ECO:0000256" key="1">
    <source>
        <dbReference type="ARBA" id="ARBA00007637"/>
    </source>
</evidence>
<dbReference type="InterPro" id="IPR036291">
    <property type="entry name" value="NAD(P)-bd_dom_sf"/>
</dbReference>
<dbReference type="RefSeq" id="WP_089405909.1">
    <property type="nucleotide sequence ID" value="NZ_FZOH01000010.1"/>
</dbReference>
<dbReference type="OrthoDB" id="9801785at2"/>
<dbReference type="Proteomes" id="UP000198386">
    <property type="component" value="Unassembled WGS sequence"/>
</dbReference>
<evidence type="ECO:0000313" key="4">
    <source>
        <dbReference type="Proteomes" id="UP000198386"/>
    </source>
</evidence>
<organism evidence="3 4">
    <name type="scientific">Geodermatophilus saharensis</name>
    <dbReference type="NCBI Taxonomy" id="1137994"/>
    <lineage>
        <taxon>Bacteria</taxon>
        <taxon>Bacillati</taxon>
        <taxon>Actinomycetota</taxon>
        <taxon>Actinomycetes</taxon>
        <taxon>Geodermatophilales</taxon>
        <taxon>Geodermatophilaceae</taxon>
        <taxon>Geodermatophilus</taxon>
    </lineage>
</organism>
<feature type="domain" description="NAD-dependent epimerase/dehydratase" evidence="2">
    <location>
        <begin position="3"/>
        <end position="213"/>
    </location>
</feature>
<accession>A0A239ICG0</accession>
<dbReference type="Gene3D" id="3.40.50.720">
    <property type="entry name" value="NAD(P)-binding Rossmann-like Domain"/>
    <property type="match status" value="1"/>
</dbReference>
<evidence type="ECO:0000259" key="2">
    <source>
        <dbReference type="Pfam" id="PF01370"/>
    </source>
</evidence>
<sequence>MRVLVTGAAGFLARPLLGRLRDDGHTVVTTDRVGDVDHVGDLADPAFTAGLPDVDAVVHAAAVQYVSADLPRFAQREYFRRNNVVATENLVRRYSGRVGHFLNVGTSMMYDQTGLPVYETTSPMRGTGVYSRSKLEAYRLVEAMDNPTATMVPCIIGGVGREGLFRGFVQSMTQQRLAIIPGTGGHATNMVHVEDAAGLLALIVKEQATGLYNAASPGPLTIDQWVDVIEETLELPRVRRVHVPYPLIKAGAVATRYRVIAAEQLLMLGQAHVLSIDTSLALGWKPEYDNRRAVAAIARYIAGRPEAPAAG</sequence>
<protein>
    <submittedName>
        <fullName evidence="3">Nucleoside-diphosphate-sugar epimerase</fullName>
    </submittedName>
</protein>
<keyword evidence="4" id="KW-1185">Reference proteome</keyword>
<evidence type="ECO:0000313" key="3">
    <source>
        <dbReference type="EMBL" id="SNS91199.1"/>
    </source>
</evidence>
<dbReference type="InterPro" id="IPR001509">
    <property type="entry name" value="Epimerase_deHydtase"/>
</dbReference>
<gene>
    <name evidence="3" type="ORF">SAMN04488107_4282</name>
</gene>
<reference evidence="4" key="1">
    <citation type="submission" date="2017-06" db="EMBL/GenBank/DDBJ databases">
        <authorList>
            <person name="Varghese N."/>
            <person name="Submissions S."/>
        </authorList>
    </citation>
    <scope>NUCLEOTIDE SEQUENCE [LARGE SCALE GENOMIC DNA]</scope>
    <source>
        <strain evidence="4">DSM 45423</strain>
    </source>
</reference>